<evidence type="ECO:0000313" key="11">
    <source>
        <dbReference type="Proteomes" id="UP000299084"/>
    </source>
</evidence>
<dbReference type="InterPro" id="IPR047161">
    <property type="entry name" value="GIT-like"/>
</dbReference>
<evidence type="ECO:0000256" key="3">
    <source>
        <dbReference type="ARBA" id="ARBA00022771"/>
    </source>
</evidence>
<dbReference type="InterPro" id="IPR036770">
    <property type="entry name" value="Ankyrin_rpt-contain_sf"/>
</dbReference>
<dbReference type="SMART" id="SM00555">
    <property type="entry name" value="GIT"/>
    <property type="match status" value="2"/>
</dbReference>
<dbReference type="PANTHER" id="PTHR46097">
    <property type="entry name" value="G PROTEIN-COUPLED RECEPTOR KINASE INTERACTING ARFGAP"/>
    <property type="match status" value="1"/>
</dbReference>
<feature type="compositionally biased region" description="Polar residues" evidence="7">
    <location>
        <begin position="419"/>
        <end position="430"/>
    </location>
</feature>
<keyword evidence="4 6" id="KW-0040">ANK repeat</keyword>
<evidence type="ECO:0000313" key="10">
    <source>
        <dbReference type="EMBL" id="KAB1255132.1"/>
    </source>
</evidence>
<dbReference type="FunFam" id="1.20.120.330:FF:000002">
    <property type="entry name" value="ARF GTPase-activating protein GIT2 isoform 1"/>
    <property type="match status" value="1"/>
</dbReference>
<keyword evidence="11" id="KW-1185">Reference proteome</keyword>
<dbReference type="GO" id="GO:0098793">
    <property type="term" value="C:presynapse"/>
    <property type="evidence" value="ECO:0007669"/>
    <property type="project" value="GOC"/>
</dbReference>
<gene>
    <name evidence="10" type="ORF">Cadr_000028122</name>
</gene>
<feature type="domain" description="GIT Spa2 homology (SHD)" evidence="9">
    <location>
        <begin position="207"/>
        <end position="237"/>
    </location>
</feature>
<evidence type="ECO:0000259" key="8">
    <source>
        <dbReference type="SMART" id="SM00105"/>
    </source>
</evidence>
<dbReference type="Pfam" id="PF12205">
    <property type="entry name" value="GIT1_C"/>
    <property type="match status" value="1"/>
</dbReference>
<dbReference type="Gene3D" id="1.20.120.330">
    <property type="entry name" value="Nucleotidyltransferases domain 2"/>
    <property type="match status" value="1"/>
</dbReference>
<dbReference type="PANTHER" id="PTHR46097:SF4">
    <property type="entry name" value="ARF GTPASE-ACTIVATING PROTEIN GIT2"/>
    <property type="match status" value="1"/>
</dbReference>
<keyword evidence="5" id="KW-0175">Coiled coil</keyword>
<dbReference type="GO" id="GO:0005096">
    <property type="term" value="F:GTPase activator activity"/>
    <property type="evidence" value="ECO:0007669"/>
    <property type="project" value="UniProtKB-KW"/>
</dbReference>
<evidence type="ECO:0000256" key="6">
    <source>
        <dbReference type="PROSITE-ProRule" id="PRU00023"/>
    </source>
</evidence>
<dbReference type="Pfam" id="PF13857">
    <property type="entry name" value="Ank_5"/>
    <property type="match status" value="1"/>
</dbReference>
<dbReference type="Proteomes" id="UP000299084">
    <property type="component" value="Unassembled WGS sequence"/>
</dbReference>
<dbReference type="EMBL" id="JWIN03000032">
    <property type="protein sequence ID" value="KAB1255132.1"/>
    <property type="molecule type" value="Genomic_DNA"/>
</dbReference>
<keyword evidence="1" id="KW-0343">GTPase activation</keyword>
<dbReference type="Gene3D" id="1.25.40.20">
    <property type="entry name" value="Ankyrin repeat-containing domain"/>
    <property type="match status" value="1"/>
</dbReference>
<evidence type="ECO:0000256" key="2">
    <source>
        <dbReference type="ARBA" id="ARBA00022737"/>
    </source>
</evidence>
<feature type="compositionally biased region" description="Basic residues" evidence="7">
    <location>
        <begin position="457"/>
        <end position="468"/>
    </location>
</feature>
<feature type="compositionally biased region" description="Acidic residues" evidence="7">
    <location>
        <begin position="333"/>
        <end position="351"/>
    </location>
</feature>
<keyword evidence="3" id="KW-0863">Zinc-finger</keyword>
<evidence type="ECO:0000256" key="1">
    <source>
        <dbReference type="ARBA" id="ARBA00022468"/>
    </source>
</evidence>
<evidence type="ECO:0000256" key="4">
    <source>
        <dbReference type="ARBA" id="ARBA00023043"/>
    </source>
</evidence>
<protein>
    <submittedName>
        <fullName evidence="10">ARF GTPase-activating protein GIT2</fullName>
    </submittedName>
</protein>
<feature type="domain" description="Arf-GAP" evidence="8">
    <location>
        <begin position="1"/>
        <end position="94"/>
    </location>
</feature>
<keyword evidence="3" id="KW-0862">Zinc</keyword>
<keyword evidence="3" id="KW-0479">Metal-binding</keyword>
<dbReference type="GO" id="GO:0008277">
    <property type="term" value="P:regulation of G protein-coupled receptor signaling pathway"/>
    <property type="evidence" value="ECO:0007669"/>
    <property type="project" value="TreeGrafter"/>
</dbReference>
<evidence type="ECO:0000256" key="5">
    <source>
        <dbReference type="ARBA" id="ARBA00023054"/>
    </source>
</evidence>
<comment type="caution">
    <text evidence="10">The sequence shown here is derived from an EMBL/GenBank/DDBJ whole genome shotgun (WGS) entry which is preliminary data.</text>
</comment>
<dbReference type="SMART" id="SM00105">
    <property type="entry name" value="ArfGap"/>
    <property type="match status" value="1"/>
</dbReference>
<accession>A0A5N4C898</accession>
<proteinExistence type="predicted"/>
<dbReference type="Pfam" id="PF16559">
    <property type="entry name" value="GIT_CC"/>
    <property type="match status" value="1"/>
</dbReference>
<dbReference type="PROSITE" id="PS50088">
    <property type="entry name" value="ANK_REPEAT"/>
    <property type="match status" value="1"/>
</dbReference>
<dbReference type="GO" id="GO:0031267">
    <property type="term" value="F:small GTPase binding"/>
    <property type="evidence" value="ECO:0007669"/>
    <property type="project" value="TreeGrafter"/>
</dbReference>
<organism evidence="10 11">
    <name type="scientific">Camelus dromedarius</name>
    <name type="common">Dromedary</name>
    <name type="synonym">Arabian camel</name>
    <dbReference type="NCBI Taxonomy" id="9838"/>
    <lineage>
        <taxon>Eukaryota</taxon>
        <taxon>Metazoa</taxon>
        <taxon>Chordata</taxon>
        <taxon>Craniata</taxon>
        <taxon>Vertebrata</taxon>
        <taxon>Euteleostomi</taxon>
        <taxon>Mammalia</taxon>
        <taxon>Eutheria</taxon>
        <taxon>Laurasiatheria</taxon>
        <taxon>Artiodactyla</taxon>
        <taxon>Tylopoda</taxon>
        <taxon>Camelidae</taxon>
        <taxon>Camelus</taxon>
    </lineage>
</organism>
<dbReference type="GO" id="GO:0036465">
    <property type="term" value="P:synaptic vesicle recycling"/>
    <property type="evidence" value="ECO:0007669"/>
    <property type="project" value="TreeGrafter"/>
</dbReference>
<dbReference type="InterPro" id="IPR002110">
    <property type="entry name" value="Ankyrin_rpt"/>
</dbReference>
<dbReference type="InterPro" id="IPR022018">
    <property type="entry name" value="GIT1_C"/>
</dbReference>
<dbReference type="AlphaFoldDB" id="A0A5N4C898"/>
<dbReference type="InterPro" id="IPR013724">
    <property type="entry name" value="GIT_SHD"/>
</dbReference>
<dbReference type="GO" id="GO:0007420">
    <property type="term" value="P:brain development"/>
    <property type="evidence" value="ECO:0007669"/>
    <property type="project" value="InterPro"/>
</dbReference>
<feature type="region of interest" description="Disordered" evidence="7">
    <location>
        <begin position="326"/>
        <end position="369"/>
    </location>
</feature>
<feature type="region of interest" description="Disordered" evidence="7">
    <location>
        <begin position="413"/>
        <end position="497"/>
    </location>
</feature>
<dbReference type="GO" id="GO:0032012">
    <property type="term" value="P:regulation of ARF protein signal transduction"/>
    <property type="evidence" value="ECO:0007669"/>
    <property type="project" value="InterPro"/>
</dbReference>
<dbReference type="Gene3D" id="1.20.5.170">
    <property type="match status" value="1"/>
</dbReference>
<name>A0A5N4C898_CAMDR</name>
<reference evidence="10 11" key="1">
    <citation type="journal article" date="2019" name="Mol. Ecol. Resour.">
        <title>Improving Illumina assemblies with Hi-C and long reads: an example with the North African dromedary.</title>
        <authorList>
            <person name="Elbers J.P."/>
            <person name="Rogers M.F."/>
            <person name="Perelman P.L."/>
            <person name="Proskuryakova A.A."/>
            <person name="Serdyukova N.A."/>
            <person name="Johnson W.E."/>
            <person name="Horin P."/>
            <person name="Corander J."/>
            <person name="Murphy D."/>
            <person name="Burger P.A."/>
        </authorList>
    </citation>
    <scope>NUCLEOTIDE SEQUENCE [LARGE SCALE GENOMIC DNA]</scope>
    <source>
        <strain evidence="10">Drom800</strain>
        <tissue evidence="10">Blood</tissue>
    </source>
</reference>
<sequence length="614" mass="68255">MSKRLRSSEVCADCSGPGKNDGYHIPVMLLFVMVETLYNNGANSIWEHSLLDPASIMSGRRKANPQDKVHPNKAEFIRAKYQMLAFVHRLPCRDDDSVTAKDLSKEKGNTPLHVASKAGQILQAELLAVYGADPGTQDASGKTPVDYARQGGHHELAERLVEIQYELTDRLAFYLCGRKPDHKNGQHFIIPQMADSSLDLSELAKAAKKKLQSLSNHLFEELAMDVYDEVDRRETDAVWLATQNHSTLVTETTVVPFLPVNPEYSSTRNQASGRVREGRQKLARFNAHEFATLVIDILSDAKRRQQGSPLSGSKDNVELILKTVNNQHSIENQDNEQPDYDSVASDEDTDLEAAASKANRQKSLDSDLSDGPVTVQEFMEVKNALVASEAKIQQLMKVNNNLSDELRIMQKKASRLEKQNSTPESDYDNTPNDRDPDDLGYICRRSGLGAGPLPQRPSRRGSSRKGRQRSMVWQGDGSVPDPAEPHAAPSPVLPSTEDVIRKTEQITKNIQELLRAAQENKHDSYIPCSERIHTAVTEMAALFPKKPKSDMVRTSLRLLTSSAYRLQSECKKTLPGDPGPPTDIQLVTQQVIQCAYDIAKAAKQLVTITTKENN</sequence>
<dbReference type="SMART" id="SM00248">
    <property type="entry name" value="ANK"/>
    <property type="match status" value="2"/>
</dbReference>
<feature type="repeat" description="ANK" evidence="6">
    <location>
        <begin position="107"/>
        <end position="139"/>
    </location>
</feature>
<dbReference type="Pfam" id="PF08518">
    <property type="entry name" value="GIT_SHD"/>
    <property type="match status" value="2"/>
</dbReference>
<evidence type="ECO:0000256" key="7">
    <source>
        <dbReference type="SAM" id="MobiDB-lite"/>
    </source>
</evidence>
<dbReference type="SUPFAM" id="SSF48403">
    <property type="entry name" value="Ankyrin repeat"/>
    <property type="match status" value="1"/>
</dbReference>
<feature type="domain" description="GIT Spa2 homology (SHD)" evidence="9">
    <location>
        <begin position="278"/>
        <end position="308"/>
    </location>
</feature>
<keyword evidence="2" id="KW-0677">Repeat</keyword>
<dbReference type="PROSITE" id="PS50297">
    <property type="entry name" value="ANK_REP_REGION"/>
    <property type="match status" value="1"/>
</dbReference>
<dbReference type="InterPro" id="IPR032352">
    <property type="entry name" value="GIT1/2_CC"/>
</dbReference>
<dbReference type="GO" id="GO:0008270">
    <property type="term" value="F:zinc ion binding"/>
    <property type="evidence" value="ECO:0007669"/>
    <property type="project" value="UniProtKB-KW"/>
</dbReference>
<evidence type="ECO:0000259" key="9">
    <source>
        <dbReference type="SMART" id="SM00555"/>
    </source>
</evidence>
<dbReference type="InterPro" id="IPR001164">
    <property type="entry name" value="ArfGAP_dom"/>
</dbReference>